<dbReference type="AlphaFoldDB" id="X0XLY4"/>
<reference evidence="1" key="1">
    <citation type="journal article" date="2014" name="Front. Microbiol.">
        <title>High frequency of phylogenetically diverse reductive dehalogenase-homologous genes in deep subseafloor sedimentary metagenomes.</title>
        <authorList>
            <person name="Kawai M."/>
            <person name="Futagami T."/>
            <person name="Toyoda A."/>
            <person name="Takaki Y."/>
            <person name="Nishi S."/>
            <person name="Hori S."/>
            <person name="Arai W."/>
            <person name="Tsubouchi T."/>
            <person name="Morono Y."/>
            <person name="Uchiyama I."/>
            <person name="Ito T."/>
            <person name="Fujiyama A."/>
            <person name="Inagaki F."/>
            <person name="Takami H."/>
        </authorList>
    </citation>
    <scope>NUCLEOTIDE SEQUENCE</scope>
    <source>
        <strain evidence="1">Expedition CK06-06</strain>
    </source>
</reference>
<feature type="non-terminal residue" evidence="1">
    <location>
        <position position="91"/>
    </location>
</feature>
<organism evidence="1">
    <name type="scientific">marine sediment metagenome</name>
    <dbReference type="NCBI Taxonomy" id="412755"/>
    <lineage>
        <taxon>unclassified sequences</taxon>
        <taxon>metagenomes</taxon>
        <taxon>ecological metagenomes</taxon>
    </lineage>
</organism>
<protein>
    <submittedName>
        <fullName evidence="1">Uncharacterized protein</fullName>
    </submittedName>
</protein>
<accession>X0XLY4</accession>
<sequence length="91" mass="10204">MKLEKAIEILTLMGKPDFQAHTEDILAARKLGIEALSFIIRLRSCSLQARQTHLPGETLFIDTTRSEHSIKKILESPLGKEPKPIFHGQAV</sequence>
<proteinExistence type="predicted"/>
<name>X0XLY4_9ZZZZ</name>
<gene>
    <name evidence="1" type="ORF">S01H1_55531</name>
</gene>
<dbReference type="EMBL" id="BARS01036103">
    <property type="protein sequence ID" value="GAG25946.1"/>
    <property type="molecule type" value="Genomic_DNA"/>
</dbReference>
<evidence type="ECO:0000313" key="1">
    <source>
        <dbReference type="EMBL" id="GAG25946.1"/>
    </source>
</evidence>
<comment type="caution">
    <text evidence="1">The sequence shown here is derived from an EMBL/GenBank/DDBJ whole genome shotgun (WGS) entry which is preliminary data.</text>
</comment>